<dbReference type="GO" id="GO:0046872">
    <property type="term" value="F:metal ion binding"/>
    <property type="evidence" value="ECO:0007669"/>
    <property type="project" value="UniProtKB-KW"/>
</dbReference>
<evidence type="ECO:0000256" key="6">
    <source>
        <dbReference type="ARBA" id="ARBA00022723"/>
    </source>
</evidence>
<evidence type="ECO:0000256" key="10">
    <source>
        <dbReference type="ARBA" id="ARBA00023134"/>
    </source>
</evidence>
<dbReference type="PANTHER" id="PTHR21327:SF18">
    <property type="entry name" value="3,4-DIHYDROXY-2-BUTANONE 4-PHOSPHATE SYNTHASE"/>
    <property type="match status" value="1"/>
</dbReference>
<dbReference type="FunFam" id="3.40.50.10990:FF:000001">
    <property type="entry name" value="Riboflavin biosynthesis protein RibBA"/>
    <property type="match status" value="1"/>
</dbReference>
<dbReference type="NCBIfam" id="TIGR00505">
    <property type="entry name" value="ribA"/>
    <property type="match status" value="1"/>
</dbReference>
<dbReference type="GO" id="GO:0005829">
    <property type="term" value="C:cytosol"/>
    <property type="evidence" value="ECO:0007669"/>
    <property type="project" value="TreeGrafter"/>
</dbReference>
<protein>
    <recommendedName>
        <fullName evidence="4">GTP cyclohydrolase II</fullName>
        <ecNumber evidence="4">3.5.4.25</ecNumber>
    </recommendedName>
</protein>
<dbReference type="GO" id="GO:0009231">
    <property type="term" value="P:riboflavin biosynthetic process"/>
    <property type="evidence" value="ECO:0007669"/>
    <property type="project" value="UniProtKB-KW"/>
</dbReference>
<dbReference type="EC" id="3.5.4.25" evidence="4"/>
<comment type="cofactor">
    <cofactor evidence="1">
        <name>Zn(2+)</name>
        <dbReference type="ChEBI" id="CHEBI:29105"/>
    </cofactor>
</comment>
<dbReference type="Pfam" id="PF00925">
    <property type="entry name" value="GTP_cyclohydro2"/>
    <property type="match status" value="1"/>
</dbReference>
<dbReference type="GO" id="GO:0005525">
    <property type="term" value="F:GTP binding"/>
    <property type="evidence" value="ECO:0007669"/>
    <property type="project" value="UniProtKB-KW"/>
</dbReference>
<dbReference type="InterPro" id="IPR036144">
    <property type="entry name" value="RibA-like_sf"/>
</dbReference>
<keyword evidence="9" id="KW-0862">Zinc</keyword>
<sequence>MPYKSIHKIADADFPTRWGHFRILGFEGTRTDARQDCAPSAAGGPQTDGPYTEGLVALVMGDVHGSAPVMRIHSQCLTGDVFGSLRCDCRQQLELALGRISSEGAGILLYEQQEGRGIGLMAKLRAYELQDQGRDTVEANEELGYAADCREYELPVAVLKLLGVGRVRLMTNNPEKVAALESAGIKVVERISAEVAPQESFRKYIETKHEKMGHILEAQIADS</sequence>
<evidence type="ECO:0000256" key="5">
    <source>
        <dbReference type="ARBA" id="ARBA00022619"/>
    </source>
</evidence>
<organism evidence="13">
    <name type="scientific">mine drainage metagenome</name>
    <dbReference type="NCBI Taxonomy" id="410659"/>
    <lineage>
        <taxon>unclassified sequences</taxon>
        <taxon>metagenomes</taxon>
        <taxon>ecological metagenomes</taxon>
    </lineage>
</organism>
<gene>
    <name evidence="13" type="primary">ribA</name>
    <name evidence="13" type="ORF">CARN3_1223</name>
</gene>
<evidence type="ECO:0000256" key="2">
    <source>
        <dbReference type="ARBA" id="ARBA00004853"/>
    </source>
</evidence>
<comment type="catalytic activity">
    <reaction evidence="11">
        <text>GTP + 4 H2O = 2,5-diamino-6-hydroxy-4-(5-phosphoribosylamino)-pyrimidine + formate + 2 phosphate + 3 H(+)</text>
        <dbReference type="Rhea" id="RHEA:23704"/>
        <dbReference type="ChEBI" id="CHEBI:15377"/>
        <dbReference type="ChEBI" id="CHEBI:15378"/>
        <dbReference type="ChEBI" id="CHEBI:15740"/>
        <dbReference type="ChEBI" id="CHEBI:37565"/>
        <dbReference type="ChEBI" id="CHEBI:43474"/>
        <dbReference type="ChEBI" id="CHEBI:58614"/>
        <dbReference type="EC" id="3.5.4.25"/>
    </reaction>
</comment>
<comment type="caution">
    <text evidence="13">The sequence shown here is derived from an EMBL/GenBank/DDBJ whole genome shotgun (WGS) entry which is preliminary data.</text>
</comment>
<keyword evidence="6" id="KW-0479">Metal-binding</keyword>
<dbReference type="AlphaFoldDB" id="E6PZ63"/>
<keyword evidence="10" id="KW-0342">GTP-binding</keyword>
<reference evidence="13" key="1">
    <citation type="submission" date="2009-10" db="EMBL/GenBank/DDBJ databases">
        <title>Diversity of trophic interactions inside an arsenic-rich microbial ecosystem.</title>
        <authorList>
            <person name="Bertin P.N."/>
            <person name="Heinrich-Salmeron A."/>
            <person name="Pelletier E."/>
            <person name="Goulhen-Chollet F."/>
            <person name="Arsene-Ploetze F."/>
            <person name="Gallien S."/>
            <person name="Calteau A."/>
            <person name="Vallenet D."/>
            <person name="Casiot C."/>
            <person name="Chane-Woon-Ming B."/>
            <person name="Giloteaux L."/>
            <person name="Barakat M."/>
            <person name="Bonnefoy V."/>
            <person name="Bruneel O."/>
            <person name="Chandler M."/>
            <person name="Cleiss J."/>
            <person name="Duran R."/>
            <person name="Elbaz-Poulichet F."/>
            <person name="Fonknechten N."/>
            <person name="Lauga B."/>
            <person name="Mornico D."/>
            <person name="Ortet P."/>
            <person name="Schaeffer C."/>
            <person name="Siguier P."/>
            <person name="Alexander Thil Smith A."/>
            <person name="Van Dorsselaer A."/>
            <person name="Weissenbach J."/>
            <person name="Medigue C."/>
            <person name="Le Paslier D."/>
        </authorList>
    </citation>
    <scope>NUCLEOTIDE SEQUENCE</scope>
</reference>
<dbReference type="HAMAP" id="MF_00179">
    <property type="entry name" value="RibA"/>
    <property type="match status" value="1"/>
</dbReference>
<keyword evidence="7" id="KW-0547">Nucleotide-binding</keyword>
<evidence type="ECO:0000256" key="4">
    <source>
        <dbReference type="ARBA" id="ARBA00012762"/>
    </source>
</evidence>
<evidence type="ECO:0000256" key="11">
    <source>
        <dbReference type="ARBA" id="ARBA00049295"/>
    </source>
</evidence>
<dbReference type="InterPro" id="IPR000926">
    <property type="entry name" value="RibA"/>
</dbReference>
<keyword evidence="8 13" id="KW-0378">Hydrolase</keyword>
<keyword evidence="5" id="KW-0686">Riboflavin biosynthesis</keyword>
<evidence type="ECO:0000256" key="8">
    <source>
        <dbReference type="ARBA" id="ARBA00022801"/>
    </source>
</evidence>
<dbReference type="NCBIfam" id="NF001591">
    <property type="entry name" value="PRK00393.1"/>
    <property type="match status" value="1"/>
</dbReference>
<evidence type="ECO:0000313" key="13">
    <source>
        <dbReference type="EMBL" id="CBI00222.1"/>
    </source>
</evidence>
<dbReference type="InterPro" id="IPR032677">
    <property type="entry name" value="GTP_cyclohydro_II"/>
</dbReference>
<comment type="similarity">
    <text evidence="3">In the N-terminal section; belongs to the DHBP synthase family.</text>
</comment>
<feature type="domain" description="GTP cyclohydrolase II" evidence="12">
    <location>
        <begin position="9"/>
        <end position="191"/>
    </location>
</feature>
<dbReference type="Gene3D" id="3.40.50.10990">
    <property type="entry name" value="GTP cyclohydrolase II"/>
    <property type="match status" value="1"/>
</dbReference>
<proteinExistence type="inferred from homology"/>
<name>E6PZ63_9ZZZZ</name>
<dbReference type="EMBL" id="CABN01000106">
    <property type="protein sequence ID" value="CBI00222.1"/>
    <property type="molecule type" value="Genomic_DNA"/>
</dbReference>
<accession>E6PZ63</accession>
<dbReference type="SUPFAM" id="SSF142695">
    <property type="entry name" value="RibA-like"/>
    <property type="match status" value="1"/>
</dbReference>
<evidence type="ECO:0000256" key="7">
    <source>
        <dbReference type="ARBA" id="ARBA00022741"/>
    </source>
</evidence>
<dbReference type="GO" id="GO:0003935">
    <property type="term" value="F:GTP cyclohydrolase II activity"/>
    <property type="evidence" value="ECO:0007669"/>
    <property type="project" value="UniProtKB-EC"/>
</dbReference>
<evidence type="ECO:0000256" key="3">
    <source>
        <dbReference type="ARBA" id="ARBA00005520"/>
    </source>
</evidence>
<dbReference type="GO" id="GO:0008686">
    <property type="term" value="F:3,4-dihydroxy-2-butanone-4-phosphate synthase activity"/>
    <property type="evidence" value="ECO:0007669"/>
    <property type="project" value="TreeGrafter"/>
</dbReference>
<dbReference type="CDD" id="cd00641">
    <property type="entry name" value="GTP_cyclohydro2"/>
    <property type="match status" value="1"/>
</dbReference>
<comment type="pathway">
    <text evidence="2">Cofactor biosynthesis; riboflavin biosynthesis; 5-amino-6-(D-ribitylamino)uracil from GTP: step 1/4.</text>
</comment>
<evidence type="ECO:0000256" key="1">
    <source>
        <dbReference type="ARBA" id="ARBA00001947"/>
    </source>
</evidence>
<dbReference type="PANTHER" id="PTHR21327">
    <property type="entry name" value="GTP CYCLOHYDROLASE II-RELATED"/>
    <property type="match status" value="1"/>
</dbReference>
<evidence type="ECO:0000259" key="12">
    <source>
        <dbReference type="Pfam" id="PF00925"/>
    </source>
</evidence>
<evidence type="ECO:0000256" key="9">
    <source>
        <dbReference type="ARBA" id="ARBA00022833"/>
    </source>
</evidence>